<keyword evidence="9" id="KW-1185">Reference proteome</keyword>
<dbReference type="Proteomes" id="UP000321400">
    <property type="component" value="Unassembled WGS sequence"/>
</dbReference>
<dbReference type="Gene3D" id="3.40.50.150">
    <property type="entry name" value="Vaccinia Virus protein VP39"/>
    <property type="match status" value="1"/>
</dbReference>
<comment type="similarity">
    <text evidence="5">Belongs to the protein N5-glutamine methyltransferase family. PrmC subfamily.</text>
</comment>
<dbReference type="SUPFAM" id="SSF53335">
    <property type="entry name" value="S-adenosyl-L-methionine-dependent methyltransferases"/>
    <property type="match status" value="1"/>
</dbReference>
<dbReference type="CDD" id="cd02440">
    <property type="entry name" value="AdoMet_MTases"/>
    <property type="match status" value="1"/>
</dbReference>
<dbReference type="PANTHER" id="PTHR18895">
    <property type="entry name" value="HEMK METHYLTRANSFERASE"/>
    <property type="match status" value="1"/>
</dbReference>
<comment type="catalytic activity">
    <reaction evidence="4 5">
        <text>L-glutaminyl-[peptide chain release factor] + S-adenosyl-L-methionine = N(5)-methyl-L-glutaminyl-[peptide chain release factor] + S-adenosyl-L-homocysteine + H(+)</text>
        <dbReference type="Rhea" id="RHEA:42896"/>
        <dbReference type="Rhea" id="RHEA-COMP:10271"/>
        <dbReference type="Rhea" id="RHEA-COMP:10272"/>
        <dbReference type="ChEBI" id="CHEBI:15378"/>
        <dbReference type="ChEBI" id="CHEBI:30011"/>
        <dbReference type="ChEBI" id="CHEBI:57856"/>
        <dbReference type="ChEBI" id="CHEBI:59789"/>
        <dbReference type="ChEBI" id="CHEBI:61891"/>
        <dbReference type="EC" id="2.1.1.297"/>
    </reaction>
</comment>
<dbReference type="AlphaFoldDB" id="A0A511X3G3"/>
<dbReference type="Pfam" id="PF05175">
    <property type="entry name" value="MTS"/>
    <property type="match status" value="1"/>
</dbReference>
<feature type="binding site" evidence="5">
    <location>
        <position position="148"/>
    </location>
    <ligand>
        <name>S-adenosyl-L-methionine</name>
        <dbReference type="ChEBI" id="CHEBI:59789"/>
    </ligand>
</feature>
<comment type="caution">
    <text evidence="8">The sequence shown here is derived from an EMBL/GenBank/DDBJ whole genome shotgun (WGS) entry which is preliminary data.</text>
</comment>
<comment type="function">
    <text evidence="5">Methylates the class 1 translation termination release factors RF1/PrfA and RF2/PrfB on the glutamine residue of the universally conserved GGQ motif.</text>
</comment>
<dbReference type="GO" id="GO:0032259">
    <property type="term" value="P:methylation"/>
    <property type="evidence" value="ECO:0007669"/>
    <property type="project" value="UniProtKB-KW"/>
</dbReference>
<evidence type="ECO:0000256" key="1">
    <source>
        <dbReference type="ARBA" id="ARBA00022603"/>
    </source>
</evidence>
<dbReference type="STRING" id="442899.SAMN05720591_12539"/>
<dbReference type="InterPro" id="IPR040758">
    <property type="entry name" value="PrmC_N"/>
</dbReference>
<evidence type="ECO:0000256" key="3">
    <source>
        <dbReference type="ARBA" id="ARBA00022691"/>
    </source>
</evidence>
<gene>
    <name evidence="5 8" type="primary">prmC</name>
    <name evidence="8" type="ORF">HAL01_19290</name>
</gene>
<feature type="binding site" evidence="5">
    <location>
        <position position="175"/>
    </location>
    <ligand>
        <name>S-adenosyl-L-methionine</name>
        <dbReference type="ChEBI" id="CHEBI:59789"/>
    </ligand>
</feature>
<dbReference type="Gene3D" id="1.10.8.10">
    <property type="entry name" value="DNA helicase RuvA subunit, C-terminal domain"/>
    <property type="match status" value="1"/>
</dbReference>
<dbReference type="InterPro" id="IPR007848">
    <property type="entry name" value="Small_mtfrase_dom"/>
</dbReference>
<feature type="binding site" evidence="5">
    <location>
        <begin position="192"/>
        <end position="195"/>
    </location>
    <ligand>
        <name>substrate</name>
    </ligand>
</feature>
<dbReference type="GO" id="GO:0003676">
    <property type="term" value="F:nucleic acid binding"/>
    <property type="evidence" value="ECO:0007669"/>
    <property type="project" value="InterPro"/>
</dbReference>
<reference evidence="8 9" key="1">
    <citation type="submission" date="2019-07" db="EMBL/GenBank/DDBJ databases">
        <title>Whole genome shotgun sequence of Halolactibacillus alkaliphilus NBRC 103919.</title>
        <authorList>
            <person name="Hosoyama A."/>
            <person name="Uohara A."/>
            <person name="Ohji S."/>
            <person name="Ichikawa N."/>
        </authorList>
    </citation>
    <scope>NUCLEOTIDE SEQUENCE [LARGE SCALE GENOMIC DNA]</scope>
    <source>
        <strain evidence="8 9">NBRC 103919</strain>
    </source>
</reference>
<dbReference type="EC" id="2.1.1.297" evidence="5"/>
<keyword evidence="2 5" id="KW-0808">Transferase</keyword>
<evidence type="ECO:0000259" key="6">
    <source>
        <dbReference type="Pfam" id="PF05175"/>
    </source>
</evidence>
<dbReference type="InterPro" id="IPR002052">
    <property type="entry name" value="DNA_methylase_N6_adenine_CS"/>
</dbReference>
<evidence type="ECO:0000256" key="2">
    <source>
        <dbReference type="ARBA" id="ARBA00022679"/>
    </source>
</evidence>
<feature type="domain" description="Release factor glutamine methyltransferase N-terminal" evidence="7">
    <location>
        <begin position="10"/>
        <end position="79"/>
    </location>
</feature>
<evidence type="ECO:0000313" key="8">
    <source>
        <dbReference type="EMBL" id="GEN57465.1"/>
    </source>
</evidence>
<dbReference type="EMBL" id="BJYE01000027">
    <property type="protein sequence ID" value="GEN57465.1"/>
    <property type="molecule type" value="Genomic_DNA"/>
</dbReference>
<name>A0A511X3G3_9BACI</name>
<dbReference type="Pfam" id="PF17827">
    <property type="entry name" value="PrmC_N"/>
    <property type="match status" value="1"/>
</dbReference>
<dbReference type="GO" id="GO:0102559">
    <property type="term" value="F:peptide chain release factor N(5)-glutamine methyltransferase activity"/>
    <property type="evidence" value="ECO:0007669"/>
    <property type="project" value="UniProtKB-EC"/>
</dbReference>
<dbReference type="InterPro" id="IPR019874">
    <property type="entry name" value="RF_methyltr_PrmC"/>
</dbReference>
<dbReference type="PANTHER" id="PTHR18895:SF74">
    <property type="entry name" value="MTRF1L RELEASE FACTOR GLUTAMINE METHYLTRANSFERASE"/>
    <property type="match status" value="1"/>
</dbReference>
<keyword evidence="1 5" id="KW-0489">Methyltransferase</keyword>
<evidence type="ECO:0000256" key="5">
    <source>
        <dbReference type="HAMAP-Rule" id="MF_02126"/>
    </source>
</evidence>
<evidence type="ECO:0000256" key="4">
    <source>
        <dbReference type="ARBA" id="ARBA00048391"/>
    </source>
</evidence>
<dbReference type="NCBIfam" id="TIGR03534">
    <property type="entry name" value="RF_mod_PrmC"/>
    <property type="match status" value="1"/>
</dbReference>
<proteinExistence type="inferred from homology"/>
<sequence>MIKMKQTIQEALHWASLFLKEHGREEKVAEIILMDLLAVSRLEFLMRLPEELSVSDGTRFKDLIQTHATTGVPVQHLTGKETFYERSFNVTKDTLVPRQETEELVYYLLEKLAKRPELTDVVDVGTGTGILAITLALENDALNLTAVDISEAALAVAAMNAKKLQADVAFCHSDFLQALKEENHQVDVIVSNPPYIPYSDLEKLQDTVKNFDPHLALFSEEDGLYSYRQIITQAKDVLRPHGLLAFEIGYNQARAVTALIKEAFPHAVIETKQDMFGKDRMVFADVCV</sequence>
<organism evidence="8 9">
    <name type="scientific">Halolactibacillus alkaliphilus</name>
    <dbReference type="NCBI Taxonomy" id="442899"/>
    <lineage>
        <taxon>Bacteria</taxon>
        <taxon>Bacillati</taxon>
        <taxon>Bacillota</taxon>
        <taxon>Bacilli</taxon>
        <taxon>Bacillales</taxon>
        <taxon>Bacillaceae</taxon>
        <taxon>Halolactibacillus</taxon>
    </lineage>
</organism>
<keyword evidence="3 5" id="KW-0949">S-adenosyl-L-methionine</keyword>
<evidence type="ECO:0000259" key="7">
    <source>
        <dbReference type="Pfam" id="PF17827"/>
    </source>
</evidence>
<feature type="binding site" evidence="5">
    <location>
        <position position="192"/>
    </location>
    <ligand>
        <name>S-adenosyl-L-methionine</name>
        <dbReference type="ChEBI" id="CHEBI:59789"/>
    </ligand>
</feature>
<dbReference type="PROSITE" id="PS00092">
    <property type="entry name" value="N6_MTASE"/>
    <property type="match status" value="1"/>
</dbReference>
<dbReference type="InterPro" id="IPR004556">
    <property type="entry name" value="HemK-like"/>
</dbReference>
<evidence type="ECO:0000313" key="9">
    <source>
        <dbReference type="Proteomes" id="UP000321400"/>
    </source>
</evidence>
<dbReference type="InterPro" id="IPR050320">
    <property type="entry name" value="N5-glutamine_MTase"/>
</dbReference>
<accession>A0A511X3G3</accession>
<dbReference type="NCBIfam" id="TIGR00536">
    <property type="entry name" value="hemK_fam"/>
    <property type="match status" value="1"/>
</dbReference>
<feature type="domain" description="Methyltransferase small" evidence="6">
    <location>
        <begin position="108"/>
        <end position="195"/>
    </location>
</feature>
<dbReference type="InterPro" id="IPR029063">
    <property type="entry name" value="SAM-dependent_MTases_sf"/>
</dbReference>
<dbReference type="HAMAP" id="MF_02126">
    <property type="entry name" value="RF_methyltr_PrmC"/>
    <property type="match status" value="1"/>
</dbReference>
<feature type="binding site" evidence="5">
    <location>
        <begin position="125"/>
        <end position="129"/>
    </location>
    <ligand>
        <name>S-adenosyl-L-methionine</name>
        <dbReference type="ChEBI" id="CHEBI:59789"/>
    </ligand>
</feature>
<protein>
    <recommendedName>
        <fullName evidence="5">Release factor glutamine methyltransferase</fullName>
        <shortName evidence="5">RF MTase</shortName>
        <ecNumber evidence="5">2.1.1.297</ecNumber>
    </recommendedName>
    <alternativeName>
        <fullName evidence="5">N5-glutamine methyltransferase PrmC</fullName>
    </alternativeName>
    <alternativeName>
        <fullName evidence="5">Protein-(glutamine-N5) MTase PrmC</fullName>
    </alternativeName>
    <alternativeName>
        <fullName evidence="5">Protein-glutamine N-methyltransferase PrmC</fullName>
    </alternativeName>
</protein>